<sequence length="341" mass="36523">MKPEFLLLIITLLVALTFDFLNGFHDAANSIATVVSTRVLSPRLAVVWAAFFNFVAAFMLGTAVAKTIGSGMIRIDFVTQYVVIAGLLGAIVWDLLTWWWGLPTSSSHALIGGMAGAAILRAGWRVIIVAGWYKTLIFIVVAPIMGLTLSFGFMVAVFWILRNKAPQRIDAWFRRLQLLSAAAYSLGHGGNDAQKTMGIVASALYGAKILTASQLAGSWGHYHWPIILAAHTSIALGTYFGGWRIVHTMGTRITKLRPVGGFCAETAGAITLFATALAGIPVSTTHTITGAIVGVGATHRLSAVRWGVATRIVWAWVMTIPASAAVAALAFWLIRLIHPAA</sequence>
<dbReference type="EMBL" id="OMOD01000144">
    <property type="protein sequence ID" value="SPF43551.1"/>
    <property type="molecule type" value="Genomic_DNA"/>
</dbReference>
<reference evidence="8" key="1">
    <citation type="submission" date="2018-02" db="EMBL/GenBank/DDBJ databases">
        <authorList>
            <person name="Hausmann B."/>
        </authorList>
    </citation>
    <scope>NUCLEOTIDE SEQUENCE [LARGE SCALE GENOMIC DNA]</scope>
    <source>
        <strain evidence="8">Peat soil MAG SbA1</strain>
    </source>
</reference>
<keyword evidence="5 6" id="KW-0472">Membrane</keyword>
<gene>
    <name evidence="7" type="primary">pit</name>
    <name evidence="7" type="ORF">SBA1_50003</name>
</gene>
<evidence type="ECO:0000256" key="2">
    <source>
        <dbReference type="ARBA" id="ARBA00022448"/>
    </source>
</evidence>
<dbReference type="Pfam" id="PF01384">
    <property type="entry name" value="PHO4"/>
    <property type="match status" value="1"/>
</dbReference>
<dbReference type="GO" id="GO:0035435">
    <property type="term" value="P:phosphate ion transmembrane transport"/>
    <property type="evidence" value="ECO:0007669"/>
    <property type="project" value="TreeGrafter"/>
</dbReference>
<dbReference type="InterPro" id="IPR001204">
    <property type="entry name" value="Phos_transporter"/>
</dbReference>
<keyword evidence="4 6" id="KW-1133">Transmembrane helix</keyword>
<feature type="transmembrane region" description="Helical" evidence="6">
    <location>
        <begin position="136"/>
        <end position="161"/>
    </location>
</feature>
<feature type="transmembrane region" description="Helical" evidence="6">
    <location>
        <begin position="46"/>
        <end position="65"/>
    </location>
</feature>
<organism evidence="7 8">
    <name type="scientific">Candidatus Sulfotelmatobacter kueseliae</name>
    <dbReference type="NCBI Taxonomy" id="2042962"/>
    <lineage>
        <taxon>Bacteria</taxon>
        <taxon>Pseudomonadati</taxon>
        <taxon>Acidobacteriota</taxon>
        <taxon>Terriglobia</taxon>
        <taxon>Terriglobales</taxon>
        <taxon>Candidatus Korobacteraceae</taxon>
        <taxon>Candidatus Sulfotelmatobacter</taxon>
    </lineage>
</organism>
<feature type="transmembrane region" description="Helical" evidence="6">
    <location>
        <begin position="222"/>
        <end position="246"/>
    </location>
</feature>
<evidence type="ECO:0000256" key="3">
    <source>
        <dbReference type="ARBA" id="ARBA00022692"/>
    </source>
</evidence>
<evidence type="ECO:0000313" key="8">
    <source>
        <dbReference type="Proteomes" id="UP000238701"/>
    </source>
</evidence>
<keyword evidence="2" id="KW-0813">Transport</keyword>
<dbReference type="PANTHER" id="PTHR11101">
    <property type="entry name" value="PHOSPHATE TRANSPORTER"/>
    <property type="match status" value="1"/>
</dbReference>
<dbReference type="GO" id="GO:0005315">
    <property type="term" value="F:phosphate transmembrane transporter activity"/>
    <property type="evidence" value="ECO:0007669"/>
    <property type="project" value="InterPro"/>
</dbReference>
<dbReference type="Proteomes" id="UP000238701">
    <property type="component" value="Unassembled WGS sequence"/>
</dbReference>
<dbReference type="AlphaFoldDB" id="A0A2U3KV75"/>
<name>A0A2U3KV75_9BACT</name>
<keyword evidence="3 6" id="KW-0812">Transmembrane</keyword>
<feature type="transmembrane region" description="Helical" evidence="6">
    <location>
        <begin position="313"/>
        <end position="334"/>
    </location>
</feature>
<accession>A0A2U3KV75</accession>
<protein>
    <submittedName>
        <fullName evidence="7">Putative low-affinity inorganic phosphate transporter</fullName>
    </submittedName>
</protein>
<dbReference type="GO" id="GO:0016020">
    <property type="term" value="C:membrane"/>
    <property type="evidence" value="ECO:0007669"/>
    <property type="project" value="UniProtKB-SubCell"/>
</dbReference>
<evidence type="ECO:0000256" key="6">
    <source>
        <dbReference type="SAM" id="Phobius"/>
    </source>
</evidence>
<evidence type="ECO:0000313" key="7">
    <source>
        <dbReference type="EMBL" id="SPF43551.1"/>
    </source>
</evidence>
<evidence type="ECO:0000256" key="4">
    <source>
        <dbReference type="ARBA" id="ARBA00022989"/>
    </source>
</evidence>
<feature type="transmembrane region" description="Helical" evidence="6">
    <location>
        <begin position="77"/>
        <end position="100"/>
    </location>
</feature>
<evidence type="ECO:0000256" key="5">
    <source>
        <dbReference type="ARBA" id="ARBA00023136"/>
    </source>
</evidence>
<feature type="transmembrane region" description="Helical" evidence="6">
    <location>
        <begin position="106"/>
        <end position="124"/>
    </location>
</feature>
<dbReference type="PANTHER" id="PTHR11101:SF80">
    <property type="entry name" value="PHOSPHATE TRANSPORTER"/>
    <property type="match status" value="1"/>
</dbReference>
<dbReference type="OrthoDB" id="9779554at2"/>
<comment type="subcellular location">
    <subcellularLocation>
        <location evidence="1">Membrane</location>
        <topology evidence="1">Multi-pass membrane protein</topology>
    </subcellularLocation>
</comment>
<evidence type="ECO:0000256" key="1">
    <source>
        <dbReference type="ARBA" id="ARBA00004141"/>
    </source>
</evidence>
<proteinExistence type="predicted"/>
<feature type="transmembrane region" description="Helical" evidence="6">
    <location>
        <begin position="267"/>
        <end position="293"/>
    </location>
</feature>